<protein>
    <submittedName>
        <fullName evidence="3">Sirohydrochlorin chelatase</fullName>
    </submittedName>
</protein>
<dbReference type="AlphaFoldDB" id="A0A5C8NJ53"/>
<dbReference type="SUPFAM" id="SSF53800">
    <property type="entry name" value="Chelatase"/>
    <property type="match status" value="1"/>
</dbReference>
<dbReference type="PANTHER" id="PTHR33542">
    <property type="entry name" value="SIROHYDROCHLORIN FERROCHELATASE, CHLOROPLASTIC"/>
    <property type="match status" value="1"/>
</dbReference>
<dbReference type="PANTHER" id="PTHR33542:SF5">
    <property type="entry name" value="FERROCHELATASE CHE1"/>
    <property type="match status" value="1"/>
</dbReference>
<sequence length="240" mass="25212">MNPALVLTSHGTHDPAGREVVRRLAAAVRHVVAPFDVLEAVVDVEAHRLPTVLAGQRRPLVVLPLLLSSGHHVQHDIATAVADHPHAVATAPLGPSWTLAEVGAQRLAEAGARPDDVVVLGASGSSRPEALQDVEHAATLLRAVWGGDVRVGHLGRHGTPVTDVVAHARAGGRRVVIASYVLAPGHFQGELETAGADLVTAPLLSPSPQHAIVDLLIRRFERAARTVSVWATDTLGPWST</sequence>
<accession>A0A5C8NJ53</accession>
<dbReference type="Proteomes" id="UP000321571">
    <property type="component" value="Unassembled WGS sequence"/>
</dbReference>
<keyword evidence="2" id="KW-0456">Lyase</keyword>
<dbReference type="EMBL" id="VDUX01000003">
    <property type="protein sequence ID" value="TXL61252.1"/>
    <property type="molecule type" value="Genomic_DNA"/>
</dbReference>
<keyword evidence="4" id="KW-1185">Reference proteome</keyword>
<proteinExistence type="predicted"/>
<dbReference type="RefSeq" id="WP_147685373.1">
    <property type="nucleotide sequence ID" value="NZ_VDUX01000003.1"/>
</dbReference>
<dbReference type="Pfam" id="PF01903">
    <property type="entry name" value="CbiX"/>
    <property type="match status" value="1"/>
</dbReference>
<evidence type="ECO:0000313" key="4">
    <source>
        <dbReference type="Proteomes" id="UP000321571"/>
    </source>
</evidence>
<dbReference type="OrthoDB" id="7345302at2"/>
<name>A0A5C8NJ53_9ACTN</name>
<reference evidence="3 4" key="1">
    <citation type="submission" date="2019-06" db="EMBL/GenBank/DDBJ databases">
        <title>Aeromicrobium sp. nov., isolated from a maize field.</title>
        <authorList>
            <person name="Lin S.-Y."/>
            <person name="Tsai C.-F."/>
            <person name="Young C.-C."/>
        </authorList>
    </citation>
    <scope>NUCLEOTIDE SEQUENCE [LARGE SCALE GENOMIC DNA]</scope>
    <source>
        <strain evidence="3 4">CC-CFT486</strain>
    </source>
</reference>
<evidence type="ECO:0000256" key="2">
    <source>
        <dbReference type="ARBA" id="ARBA00023239"/>
    </source>
</evidence>
<evidence type="ECO:0000256" key="1">
    <source>
        <dbReference type="ARBA" id="ARBA00022723"/>
    </source>
</evidence>
<dbReference type="Gene3D" id="3.40.50.1400">
    <property type="match status" value="2"/>
</dbReference>
<evidence type="ECO:0000313" key="3">
    <source>
        <dbReference type="EMBL" id="TXL61252.1"/>
    </source>
</evidence>
<dbReference type="InterPro" id="IPR050963">
    <property type="entry name" value="Sirohydro_Cobaltochel/CbiX"/>
</dbReference>
<dbReference type="InterPro" id="IPR002762">
    <property type="entry name" value="CbiX-like"/>
</dbReference>
<keyword evidence="1" id="KW-0479">Metal-binding</keyword>
<comment type="caution">
    <text evidence="3">The sequence shown here is derived from an EMBL/GenBank/DDBJ whole genome shotgun (WGS) entry which is preliminary data.</text>
</comment>
<dbReference type="GO" id="GO:0016829">
    <property type="term" value="F:lyase activity"/>
    <property type="evidence" value="ECO:0007669"/>
    <property type="project" value="UniProtKB-KW"/>
</dbReference>
<dbReference type="GO" id="GO:0046872">
    <property type="term" value="F:metal ion binding"/>
    <property type="evidence" value="ECO:0007669"/>
    <property type="project" value="UniProtKB-KW"/>
</dbReference>
<gene>
    <name evidence="3" type="ORF">FHP06_07410</name>
</gene>
<organism evidence="3 4">
    <name type="scientific">Aeromicrobium terrae</name>
    <dbReference type="NCBI Taxonomy" id="2498846"/>
    <lineage>
        <taxon>Bacteria</taxon>
        <taxon>Bacillati</taxon>
        <taxon>Actinomycetota</taxon>
        <taxon>Actinomycetes</taxon>
        <taxon>Propionibacteriales</taxon>
        <taxon>Nocardioidaceae</taxon>
        <taxon>Aeromicrobium</taxon>
    </lineage>
</organism>